<name>A0ABT7C1C2_9CYAN</name>
<comment type="caution">
    <text evidence="1">The sequence shown here is derived from an EMBL/GenBank/DDBJ whole genome shotgun (WGS) entry which is preliminary data.</text>
</comment>
<proteinExistence type="predicted"/>
<dbReference type="Gene3D" id="3.20.20.370">
    <property type="entry name" value="Glycoside hydrolase/deacetylase"/>
    <property type="match status" value="1"/>
</dbReference>
<evidence type="ECO:0000313" key="1">
    <source>
        <dbReference type="EMBL" id="MDJ1185230.1"/>
    </source>
</evidence>
<reference evidence="1 2" key="1">
    <citation type="submission" date="2023-01" db="EMBL/GenBank/DDBJ databases">
        <title>Novel diversity within Roseofilum (Cyanobacteria; Desertifilaceae) from marine benthic mats with descriptions of four novel species.</title>
        <authorList>
            <person name="Wang Y."/>
            <person name="Berthold D.E."/>
            <person name="Hu J."/>
            <person name="Lefler F.W."/>
            <person name="Laughinghouse H.D. IV."/>
        </authorList>
    </citation>
    <scope>NUCLEOTIDE SEQUENCE [LARGE SCALE GENOMIC DNA]</scope>
    <source>
        <strain evidence="1 2">BLCC-M143</strain>
    </source>
</reference>
<dbReference type="InterPro" id="IPR011330">
    <property type="entry name" value="Glyco_hydro/deAcase_b/a-brl"/>
</dbReference>
<accession>A0ABT7C1C2</accession>
<organism evidence="1 2">
    <name type="scientific">Roseofilum casamattae BLCC-M143</name>
    <dbReference type="NCBI Taxonomy" id="3022442"/>
    <lineage>
        <taxon>Bacteria</taxon>
        <taxon>Bacillati</taxon>
        <taxon>Cyanobacteriota</taxon>
        <taxon>Cyanophyceae</taxon>
        <taxon>Desertifilales</taxon>
        <taxon>Desertifilaceae</taxon>
        <taxon>Roseofilum</taxon>
        <taxon>Roseofilum casamattae</taxon>
    </lineage>
</organism>
<evidence type="ECO:0000313" key="2">
    <source>
        <dbReference type="Proteomes" id="UP001232992"/>
    </source>
</evidence>
<dbReference type="PANTHER" id="PTHR43123:SF1">
    <property type="entry name" value="POLYSACCHARIDE DEACETYLASE-RELATED"/>
    <property type="match status" value="1"/>
</dbReference>
<dbReference type="SUPFAM" id="SSF88713">
    <property type="entry name" value="Glycoside hydrolase/deacetylase"/>
    <property type="match status" value="1"/>
</dbReference>
<keyword evidence="2" id="KW-1185">Reference proteome</keyword>
<dbReference type="Proteomes" id="UP001232992">
    <property type="component" value="Unassembled WGS sequence"/>
</dbReference>
<dbReference type="EMBL" id="JAQOSQ010000029">
    <property type="protein sequence ID" value="MDJ1185230.1"/>
    <property type="molecule type" value="Genomic_DNA"/>
</dbReference>
<protein>
    <submittedName>
        <fullName evidence="1">Uncharacterized protein</fullName>
    </submittedName>
</protein>
<dbReference type="PANTHER" id="PTHR43123">
    <property type="entry name" value="POLYSACCHARIDE DEACETYLASE-RELATED"/>
    <property type="match status" value="1"/>
</dbReference>
<sequence>MMSIELHCCQCGRPGKTAALARFLDYVQRCDRVWICHRVDIARHWHQHHPPK</sequence>
<gene>
    <name evidence="1" type="ORF">PMH09_18745</name>
</gene>